<comment type="caution">
    <text evidence="2">The sequence shown here is derived from an EMBL/GenBank/DDBJ whole genome shotgun (WGS) entry which is preliminary data.</text>
</comment>
<protein>
    <submittedName>
        <fullName evidence="2">DUF2236 domain-containing protein</fullName>
    </submittedName>
</protein>
<dbReference type="GO" id="GO:0016491">
    <property type="term" value="F:oxidoreductase activity"/>
    <property type="evidence" value="ECO:0007669"/>
    <property type="project" value="InterPro"/>
</dbReference>
<dbReference type="EMBL" id="JABBFW010000008">
    <property type="protein sequence ID" value="NML15951.1"/>
    <property type="molecule type" value="Genomic_DNA"/>
</dbReference>
<dbReference type="PANTHER" id="PTHR36151:SF3">
    <property type="entry name" value="ER-BOUND OXYGENASE MPAB_MPAB'_RUBBER OXYGENASE CATALYTIC DOMAIN-CONTAINING PROTEIN"/>
    <property type="match status" value="1"/>
</dbReference>
<evidence type="ECO:0000313" key="2">
    <source>
        <dbReference type="EMBL" id="NML15951.1"/>
    </source>
</evidence>
<evidence type="ECO:0000259" key="1">
    <source>
        <dbReference type="Pfam" id="PF09995"/>
    </source>
</evidence>
<name>A0A848FDE8_9BURK</name>
<dbReference type="RefSeq" id="WP_169160860.1">
    <property type="nucleotide sequence ID" value="NZ_JABBFW010000008.1"/>
</dbReference>
<dbReference type="PANTHER" id="PTHR36151">
    <property type="entry name" value="BLR2777 PROTEIN"/>
    <property type="match status" value="1"/>
</dbReference>
<dbReference type="AlphaFoldDB" id="A0A848FDE8"/>
<organism evidence="2 3">
    <name type="scientific">Azohydromonas caseinilytica</name>
    <dbReference type="NCBI Taxonomy" id="2728836"/>
    <lineage>
        <taxon>Bacteria</taxon>
        <taxon>Pseudomonadati</taxon>
        <taxon>Pseudomonadota</taxon>
        <taxon>Betaproteobacteria</taxon>
        <taxon>Burkholderiales</taxon>
        <taxon>Sphaerotilaceae</taxon>
        <taxon>Azohydromonas</taxon>
    </lineage>
</organism>
<dbReference type="InterPro" id="IPR018713">
    <property type="entry name" value="MPAB/Lcp_cat_dom"/>
</dbReference>
<dbReference type="Proteomes" id="UP000574067">
    <property type="component" value="Unassembled WGS sequence"/>
</dbReference>
<sequence>MTAIVLPAPLQRRVEVVVRAMLEPAGLPADLFASPRGEPALSAPDSLAWQLFKNPAALFIGGVAAVLLELAEPRVRTGVWEHTRFREQPVQRLQRTGLAAMLTVYGPRSRTEAMIAAVSRRHMAIAGSTPTGEAYRASDPELLEWVHATASFGIVEATHAYVRPLSVAERDRYFFESRTAARLYGAPGVPASQAELDALLAAMAPRLEGSATVFEFLHILARAPALPAPLRPLQGLLVRAGVEIVPGWLRERLGLGTRWGLRPWERGLVILLARGADRVLLRSSPPVQACRRLGLPDDYLYSRPPRP</sequence>
<proteinExistence type="predicted"/>
<accession>A0A848FDE8</accession>
<evidence type="ECO:0000313" key="3">
    <source>
        <dbReference type="Proteomes" id="UP000574067"/>
    </source>
</evidence>
<reference evidence="2 3" key="1">
    <citation type="submission" date="2020-04" db="EMBL/GenBank/DDBJ databases">
        <title>Azohydromonas sp. isolated from soil.</title>
        <authorList>
            <person name="Dahal R.H."/>
        </authorList>
    </citation>
    <scope>NUCLEOTIDE SEQUENCE [LARGE SCALE GENOMIC DNA]</scope>
    <source>
        <strain evidence="2 3">G-1-1-14</strain>
    </source>
</reference>
<gene>
    <name evidence="2" type="ORF">HHL10_13305</name>
</gene>
<keyword evidence="3" id="KW-1185">Reference proteome</keyword>
<dbReference type="Pfam" id="PF09995">
    <property type="entry name" value="MPAB_Lcp_cat"/>
    <property type="match status" value="1"/>
</dbReference>
<feature type="domain" description="ER-bound oxygenase mpaB/mpaB'/Rubber oxygenase catalytic" evidence="1">
    <location>
        <begin position="49"/>
        <end position="264"/>
    </location>
</feature>